<keyword evidence="1" id="KW-1133">Transmembrane helix</keyword>
<proteinExistence type="predicted"/>
<dbReference type="Proteomes" id="UP000255328">
    <property type="component" value="Unassembled WGS sequence"/>
</dbReference>
<protein>
    <submittedName>
        <fullName evidence="2">Uncharacterized protein</fullName>
    </submittedName>
</protein>
<feature type="transmembrane region" description="Helical" evidence="1">
    <location>
        <begin position="7"/>
        <end position="39"/>
    </location>
</feature>
<keyword evidence="3" id="KW-1185">Reference proteome</keyword>
<evidence type="ECO:0000313" key="3">
    <source>
        <dbReference type="Proteomes" id="UP000255328"/>
    </source>
</evidence>
<dbReference type="EMBL" id="UGGU01000003">
    <property type="protein sequence ID" value="STO31544.1"/>
    <property type="molecule type" value="Genomic_DNA"/>
</dbReference>
<evidence type="ECO:0000313" key="2">
    <source>
        <dbReference type="EMBL" id="STO31544.1"/>
    </source>
</evidence>
<keyword evidence="1" id="KW-0472">Membrane</keyword>
<name>A0A377GY73_9FUSO</name>
<dbReference type="RefSeq" id="WP_115269940.1">
    <property type="nucleotide sequence ID" value="NZ_UGGU01000003.1"/>
</dbReference>
<organism evidence="2 3">
    <name type="scientific">Fusobacterium necrogenes</name>
    <dbReference type="NCBI Taxonomy" id="858"/>
    <lineage>
        <taxon>Bacteria</taxon>
        <taxon>Fusobacteriati</taxon>
        <taxon>Fusobacteriota</taxon>
        <taxon>Fusobacteriia</taxon>
        <taxon>Fusobacteriales</taxon>
        <taxon>Fusobacteriaceae</taxon>
        <taxon>Fusobacterium</taxon>
    </lineage>
</organism>
<sequence length="141" mass="16536">MWTWFFIGVVFLIIEGISFGLLSIWFAIGAFVTMFFTYLPIDYQFFIFIVISGISLLLIRKTTIVYLKSKRKEVDRIRKANVKVDNILIRGNERIYIVKLDGKIWESICKNKLEIDEIAQVKEIKGNKLLLIKLEDEILDI</sequence>
<keyword evidence="1" id="KW-0812">Transmembrane</keyword>
<feature type="transmembrane region" description="Helical" evidence="1">
    <location>
        <begin position="45"/>
        <end position="67"/>
    </location>
</feature>
<gene>
    <name evidence="2" type="ORF">NCTC10723_00998</name>
</gene>
<dbReference type="AlphaFoldDB" id="A0A377GY73"/>
<dbReference type="OrthoDB" id="88918at2"/>
<accession>A0A377GY73</accession>
<evidence type="ECO:0000256" key="1">
    <source>
        <dbReference type="SAM" id="Phobius"/>
    </source>
</evidence>
<reference evidence="2 3" key="1">
    <citation type="submission" date="2018-06" db="EMBL/GenBank/DDBJ databases">
        <authorList>
            <consortium name="Pathogen Informatics"/>
            <person name="Doyle S."/>
        </authorList>
    </citation>
    <scope>NUCLEOTIDE SEQUENCE [LARGE SCALE GENOMIC DNA]</scope>
    <source>
        <strain evidence="2 3">NCTC10723</strain>
    </source>
</reference>